<dbReference type="STRING" id="343013.SAMN04489707_102533"/>
<dbReference type="Pfam" id="PF05728">
    <property type="entry name" value="UPF0227"/>
    <property type="match status" value="1"/>
</dbReference>
<sequence>MQTLVLFAHGKESGPWGSKIQHLATIAQRLGAQVVSPDYGDLPDPDARVARLRAMPLPAHERLVLVGSSMGGYVSTVASQGMGAQGLFLMAPAFYMPGYAVQEPAPGTPETCVVFGWHDEVIPVAHGIRFAQAHRARLHVLDGDHRLNAVLPEVGALFEGFLRRVMALPQ</sequence>
<dbReference type="Gene3D" id="3.40.50.1820">
    <property type="entry name" value="alpha/beta hydrolase"/>
    <property type="match status" value="1"/>
</dbReference>
<reference evidence="1 2" key="1">
    <citation type="submission" date="2016-10" db="EMBL/GenBank/DDBJ databases">
        <authorList>
            <person name="de Groot N.N."/>
        </authorList>
    </citation>
    <scope>NUCLEOTIDE SEQUENCE [LARGE SCALE GENOMIC DNA]</scope>
    <source>
        <strain evidence="1 2">R-24608</strain>
    </source>
</reference>
<dbReference type="GO" id="GO:0016787">
    <property type="term" value="F:hydrolase activity"/>
    <property type="evidence" value="ECO:0007669"/>
    <property type="project" value="UniProtKB-KW"/>
</dbReference>
<keyword evidence="1" id="KW-0378">Hydrolase</keyword>
<dbReference type="RefSeq" id="WP_054257218.1">
    <property type="nucleotide sequence ID" value="NZ_CYIG01000033.1"/>
</dbReference>
<name>A0A1I7JEG9_9BURK</name>
<proteinExistence type="predicted"/>
<dbReference type="SUPFAM" id="SSF53474">
    <property type="entry name" value="alpha/beta-Hydrolases"/>
    <property type="match status" value="1"/>
</dbReference>
<dbReference type="AlphaFoldDB" id="A0A1I7JEG9"/>
<protein>
    <submittedName>
        <fullName evidence="1">Alpha/beta hydrolase family protein</fullName>
    </submittedName>
</protein>
<dbReference type="InterPro" id="IPR029058">
    <property type="entry name" value="AB_hydrolase_fold"/>
</dbReference>
<accession>A0A1I7JEG9</accession>
<dbReference type="Proteomes" id="UP000183656">
    <property type="component" value="Unassembled WGS sequence"/>
</dbReference>
<dbReference type="EMBL" id="FPBX01000025">
    <property type="protein sequence ID" value="SFU83561.1"/>
    <property type="molecule type" value="Genomic_DNA"/>
</dbReference>
<organism evidence="1 2">
    <name type="scientific">Paenacidovorax caeni</name>
    <dbReference type="NCBI Taxonomy" id="343013"/>
    <lineage>
        <taxon>Bacteria</taxon>
        <taxon>Pseudomonadati</taxon>
        <taxon>Pseudomonadota</taxon>
        <taxon>Betaproteobacteria</taxon>
        <taxon>Burkholderiales</taxon>
        <taxon>Comamonadaceae</taxon>
        <taxon>Paenacidovorax</taxon>
    </lineage>
</organism>
<gene>
    <name evidence="1" type="ORF">SAMN04489707_102533</name>
</gene>
<evidence type="ECO:0000313" key="2">
    <source>
        <dbReference type="Proteomes" id="UP000183656"/>
    </source>
</evidence>
<evidence type="ECO:0000313" key="1">
    <source>
        <dbReference type="EMBL" id="SFU83561.1"/>
    </source>
</evidence>
<keyword evidence="2" id="KW-1185">Reference proteome</keyword>
<dbReference type="InterPro" id="IPR008886">
    <property type="entry name" value="UPF0227/Esterase_YqiA"/>
</dbReference>
<dbReference type="OrthoDB" id="8903860at2"/>